<sequence>MSFNAEISRRRFVEAMGAVSALGVMGLAGCGSQRASEAGSSSSSASGVADTITFAQGADPRGLDPAYVDDGESAKIMCNIYDTLLRYDTETCEVVAGLSEMPEISDDGLTYTFKLQEGVKFHDGTDCDAEAVKASIERQLEPNRTEDMPYAGFVFGAQDSGTGIESMEAPDSTTLVIKLRAASTPFVKNMAMALAAPIVAPSAFEAGTSLEQPVGSGPYKFVSWSKGENVVLEANEDYWDKENAPKTKNVVFRFIAENSSRVTALTNGEVDIIDGIDASVVDTITSGGCELFDEDGMNINYMAFRNDSGQFTAVEARRAFCQAVNVEEMVKSLYGDYAGVATSVMPLWMAPYAEKVTRAEYDPDAAKAAFAELGITSCTMLTYTNPRPYNTIGGQALAEAIQGYLAKVGVDMEIVSYDWTTYKTKVETDAFDVCLYGWVGDNGDPDNFMNLLSDENVSMNVGRFRNDEYNALIQKGLETADGDERDDVYLQCEQMVADQMPWMLISHSKNLAGYSPKVKGFFYHPTGVVHMEGVTKSA</sequence>
<evidence type="ECO:0000256" key="1">
    <source>
        <dbReference type="ARBA" id="ARBA00005695"/>
    </source>
</evidence>
<keyword evidence="3" id="KW-0732">Signal</keyword>
<proteinExistence type="inferred from homology"/>
<dbReference type="GO" id="GO:0015833">
    <property type="term" value="P:peptide transport"/>
    <property type="evidence" value="ECO:0007669"/>
    <property type="project" value="TreeGrafter"/>
</dbReference>
<dbReference type="PIRSF" id="PIRSF002741">
    <property type="entry name" value="MppA"/>
    <property type="match status" value="1"/>
</dbReference>
<dbReference type="PANTHER" id="PTHR30290:SF9">
    <property type="entry name" value="OLIGOPEPTIDE-BINDING PROTEIN APPA"/>
    <property type="match status" value="1"/>
</dbReference>
<dbReference type="InterPro" id="IPR039424">
    <property type="entry name" value="SBP_5"/>
</dbReference>
<evidence type="ECO:0000313" key="5">
    <source>
        <dbReference type="EMBL" id="RGL08450.1"/>
    </source>
</evidence>
<dbReference type="InterPro" id="IPR000914">
    <property type="entry name" value="SBP_5_dom"/>
</dbReference>
<dbReference type="CDD" id="cd08493">
    <property type="entry name" value="PBP2_DppA_like"/>
    <property type="match status" value="1"/>
</dbReference>
<evidence type="ECO:0000256" key="2">
    <source>
        <dbReference type="ARBA" id="ARBA00022448"/>
    </source>
</evidence>
<dbReference type="Proteomes" id="UP000260943">
    <property type="component" value="Unassembled WGS sequence"/>
</dbReference>
<feature type="domain" description="Solute-binding protein family 5" evidence="4">
    <location>
        <begin position="93"/>
        <end position="456"/>
    </location>
</feature>
<dbReference type="SUPFAM" id="SSF53850">
    <property type="entry name" value="Periplasmic binding protein-like II"/>
    <property type="match status" value="1"/>
</dbReference>
<dbReference type="GO" id="GO:0042597">
    <property type="term" value="C:periplasmic space"/>
    <property type="evidence" value="ECO:0007669"/>
    <property type="project" value="UniProtKB-ARBA"/>
</dbReference>
<dbReference type="Pfam" id="PF00496">
    <property type="entry name" value="SBP_bac_5"/>
    <property type="match status" value="1"/>
</dbReference>
<dbReference type="Gene3D" id="3.10.105.10">
    <property type="entry name" value="Dipeptide-binding Protein, Domain 3"/>
    <property type="match status" value="1"/>
</dbReference>
<comment type="similarity">
    <text evidence="1">Belongs to the bacterial solute-binding protein 5 family.</text>
</comment>
<dbReference type="AlphaFoldDB" id="A0A3E4QQH8"/>
<dbReference type="Gene3D" id="3.90.76.10">
    <property type="entry name" value="Dipeptide-binding Protein, Domain 1"/>
    <property type="match status" value="1"/>
</dbReference>
<dbReference type="PROSITE" id="PS51318">
    <property type="entry name" value="TAT"/>
    <property type="match status" value="1"/>
</dbReference>
<evidence type="ECO:0000313" key="6">
    <source>
        <dbReference type="Proteomes" id="UP000260943"/>
    </source>
</evidence>
<dbReference type="GO" id="GO:1904680">
    <property type="term" value="F:peptide transmembrane transporter activity"/>
    <property type="evidence" value="ECO:0007669"/>
    <property type="project" value="TreeGrafter"/>
</dbReference>
<gene>
    <name evidence="5" type="ORF">DXC81_08290</name>
</gene>
<comment type="caution">
    <text evidence="5">The sequence shown here is derived from an EMBL/GenBank/DDBJ whole genome shotgun (WGS) entry which is preliminary data.</text>
</comment>
<reference evidence="5 6" key="1">
    <citation type="submission" date="2018-08" db="EMBL/GenBank/DDBJ databases">
        <title>A genome reference for cultivated species of the human gut microbiota.</title>
        <authorList>
            <person name="Zou Y."/>
            <person name="Xue W."/>
            <person name="Luo G."/>
        </authorList>
    </citation>
    <scope>NUCLEOTIDE SEQUENCE [LARGE SCALE GENOMIC DNA]</scope>
    <source>
        <strain evidence="5 6">TF08-14</strain>
    </source>
</reference>
<dbReference type="InterPro" id="IPR006311">
    <property type="entry name" value="TAT_signal"/>
</dbReference>
<dbReference type="InterPro" id="IPR030678">
    <property type="entry name" value="Peptide/Ni-bd"/>
</dbReference>
<dbReference type="Gene3D" id="3.40.190.10">
    <property type="entry name" value="Periplasmic binding protein-like II"/>
    <property type="match status" value="1"/>
</dbReference>
<evidence type="ECO:0000256" key="3">
    <source>
        <dbReference type="ARBA" id="ARBA00022729"/>
    </source>
</evidence>
<name>A0A3E4QQH8_9ACTN</name>
<dbReference type="EMBL" id="QSRJ01000010">
    <property type="protein sequence ID" value="RGL08450.1"/>
    <property type="molecule type" value="Genomic_DNA"/>
</dbReference>
<protein>
    <submittedName>
        <fullName evidence="5">ABC transporter substrate-binding protein</fullName>
    </submittedName>
</protein>
<dbReference type="GO" id="GO:0043190">
    <property type="term" value="C:ATP-binding cassette (ABC) transporter complex"/>
    <property type="evidence" value="ECO:0007669"/>
    <property type="project" value="InterPro"/>
</dbReference>
<accession>A0A3E4QQH8</accession>
<keyword evidence="2" id="KW-0813">Transport</keyword>
<dbReference type="RefSeq" id="WP_117680050.1">
    <property type="nucleotide sequence ID" value="NZ_CALJOO010000104.1"/>
</dbReference>
<evidence type="ECO:0000259" key="4">
    <source>
        <dbReference type="Pfam" id="PF00496"/>
    </source>
</evidence>
<organism evidence="5 6">
    <name type="scientific">Collinsella tanakaei</name>
    <dbReference type="NCBI Taxonomy" id="626935"/>
    <lineage>
        <taxon>Bacteria</taxon>
        <taxon>Bacillati</taxon>
        <taxon>Actinomycetota</taxon>
        <taxon>Coriobacteriia</taxon>
        <taxon>Coriobacteriales</taxon>
        <taxon>Coriobacteriaceae</taxon>
        <taxon>Collinsella</taxon>
    </lineage>
</organism>
<dbReference type="PANTHER" id="PTHR30290">
    <property type="entry name" value="PERIPLASMIC BINDING COMPONENT OF ABC TRANSPORTER"/>
    <property type="match status" value="1"/>
</dbReference>